<feature type="transmembrane region" description="Helical" evidence="6">
    <location>
        <begin position="296"/>
        <end position="315"/>
    </location>
</feature>
<keyword evidence="5 6" id="KW-0472">Membrane</keyword>
<dbReference type="InterPro" id="IPR042094">
    <property type="entry name" value="T2SS_GspF_sf"/>
</dbReference>
<keyword evidence="3 6" id="KW-0812">Transmembrane</keyword>
<dbReference type="InterPro" id="IPR018076">
    <property type="entry name" value="T2SS_GspF_dom"/>
</dbReference>
<dbReference type="Pfam" id="PF00482">
    <property type="entry name" value="T2SSF"/>
    <property type="match status" value="1"/>
</dbReference>
<keyword evidence="2" id="KW-1003">Cell membrane</keyword>
<evidence type="ECO:0000259" key="7">
    <source>
        <dbReference type="Pfam" id="PF00482"/>
    </source>
</evidence>
<feature type="domain" description="Type II secretion system protein GspF" evidence="7">
    <location>
        <begin position="156"/>
        <end position="279"/>
    </location>
</feature>
<dbReference type="AlphaFoldDB" id="A0A074J7D5"/>
<proteinExistence type="predicted"/>
<dbReference type="Gene3D" id="1.20.81.30">
    <property type="entry name" value="Type II secretion system (T2SS), domain F"/>
    <property type="match status" value="1"/>
</dbReference>
<dbReference type="GO" id="GO:0005886">
    <property type="term" value="C:plasma membrane"/>
    <property type="evidence" value="ECO:0007669"/>
    <property type="project" value="UniProtKB-SubCell"/>
</dbReference>
<protein>
    <recommendedName>
        <fullName evidence="7">Type II secretion system protein GspF domain-containing protein</fullName>
    </recommendedName>
</protein>
<feature type="transmembrane region" description="Helical" evidence="6">
    <location>
        <begin position="97"/>
        <end position="114"/>
    </location>
</feature>
<dbReference type="PANTHER" id="PTHR35007:SF1">
    <property type="entry name" value="PILUS ASSEMBLY PROTEIN"/>
    <property type="match status" value="1"/>
</dbReference>
<comment type="subcellular location">
    <subcellularLocation>
        <location evidence="1">Cell membrane</location>
        <topology evidence="1">Multi-pass membrane protein</topology>
    </subcellularLocation>
</comment>
<keyword evidence="9" id="KW-1185">Reference proteome</keyword>
<dbReference type="RefSeq" id="WP_051692661.1">
    <property type="nucleotide sequence ID" value="NZ_AUND01000038.1"/>
</dbReference>
<sequence length="323" mass="34755">MFSGIENDWFAYLTYSGIALGMLLAVTGALHLASRSETRGEAKSRRMKMIAQGRNTEELLALLKPPPRKGIAARLPQTLDLARQLHRAGMPISADRFVALCASIGVGGFVLSFAALGPIWAVLVALAVGVAIPALVVRFRAKGRMTKLTAQLPDALDMLARGLKIGHPLNMTIGAVAEEMPDPIGTEFGLIFDQVTYGDDLPDAVLDFADRVGIEDADYLAASIGIQHGTGGDLARVLEVLGRTIRGRIALRRKIKAISAEGRASAWFLSTLPFIMFGFTNFISPGYFGEVADDPLFKPMAAIVLVLVALNALILRKLVTFRI</sequence>
<evidence type="ECO:0000256" key="3">
    <source>
        <dbReference type="ARBA" id="ARBA00022692"/>
    </source>
</evidence>
<evidence type="ECO:0000256" key="5">
    <source>
        <dbReference type="ARBA" id="ARBA00023136"/>
    </source>
</evidence>
<dbReference type="PANTHER" id="PTHR35007">
    <property type="entry name" value="INTEGRAL MEMBRANE PROTEIN-RELATED"/>
    <property type="match status" value="1"/>
</dbReference>
<feature type="transmembrane region" description="Helical" evidence="6">
    <location>
        <begin position="120"/>
        <end position="139"/>
    </location>
</feature>
<evidence type="ECO:0000256" key="4">
    <source>
        <dbReference type="ARBA" id="ARBA00022989"/>
    </source>
</evidence>
<feature type="transmembrane region" description="Helical" evidence="6">
    <location>
        <begin position="12"/>
        <end position="33"/>
    </location>
</feature>
<reference evidence="8 9" key="1">
    <citation type="submission" date="2013-07" db="EMBL/GenBank/DDBJ databases">
        <title>Thioclava pacifica DSM 10166 Genome Sequencing.</title>
        <authorList>
            <person name="Lai Q."/>
            <person name="Shao Z."/>
        </authorList>
    </citation>
    <scope>NUCLEOTIDE SEQUENCE [LARGE SCALE GENOMIC DNA]</scope>
    <source>
        <strain evidence="8 9">DSM 10166</strain>
    </source>
</reference>
<evidence type="ECO:0000256" key="2">
    <source>
        <dbReference type="ARBA" id="ARBA00022475"/>
    </source>
</evidence>
<comment type="caution">
    <text evidence="8">The sequence shown here is derived from an EMBL/GenBank/DDBJ whole genome shotgun (WGS) entry which is preliminary data.</text>
</comment>
<evidence type="ECO:0000313" key="8">
    <source>
        <dbReference type="EMBL" id="KEO51503.1"/>
    </source>
</evidence>
<dbReference type="STRING" id="1353537.TP2_11455"/>
<accession>A0A074J7D5</accession>
<feature type="transmembrane region" description="Helical" evidence="6">
    <location>
        <begin position="264"/>
        <end position="284"/>
    </location>
</feature>
<evidence type="ECO:0000256" key="1">
    <source>
        <dbReference type="ARBA" id="ARBA00004651"/>
    </source>
</evidence>
<organism evidence="8 9">
    <name type="scientific">Thioclava pacifica DSM 10166</name>
    <dbReference type="NCBI Taxonomy" id="1353537"/>
    <lineage>
        <taxon>Bacteria</taxon>
        <taxon>Pseudomonadati</taxon>
        <taxon>Pseudomonadota</taxon>
        <taxon>Alphaproteobacteria</taxon>
        <taxon>Rhodobacterales</taxon>
        <taxon>Paracoccaceae</taxon>
        <taxon>Thioclava</taxon>
    </lineage>
</organism>
<dbReference type="Proteomes" id="UP000027432">
    <property type="component" value="Unassembled WGS sequence"/>
</dbReference>
<name>A0A074J7D5_9RHOB</name>
<gene>
    <name evidence="8" type="ORF">TP2_11455</name>
</gene>
<keyword evidence="4 6" id="KW-1133">Transmembrane helix</keyword>
<dbReference type="eggNOG" id="COG4965">
    <property type="taxonomic scope" value="Bacteria"/>
</dbReference>
<evidence type="ECO:0000313" key="9">
    <source>
        <dbReference type="Proteomes" id="UP000027432"/>
    </source>
</evidence>
<evidence type="ECO:0000256" key="6">
    <source>
        <dbReference type="SAM" id="Phobius"/>
    </source>
</evidence>
<dbReference type="EMBL" id="AUND01000038">
    <property type="protein sequence ID" value="KEO51503.1"/>
    <property type="molecule type" value="Genomic_DNA"/>
</dbReference>
<dbReference type="OrthoDB" id="9803381at2"/>